<keyword evidence="6" id="KW-0833">Ubl conjugation pathway</keyword>
<evidence type="ECO:0000313" key="11">
    <source>
        <dbReference type="EMBL" id="KAK7309203.1"/>
    </source>
</evidence>
<protein>
    <recommendedName>
        <fullName evidence="2">RING-type E3 ubiquitin transferase</fullName>
        <ecNumber evidence="2">2.3.2.27</ecNumber>
    </recommendedName>
</protein>
<evidence type="ECO:0000256" key="7">
    <source>
        <dbReference type="ARBA" id="ARBA00022833"/>
    </source>
</evidence>
<dbReference type="Pfam" id="PF13639">
    <property type="entry name" value="zf-RING_2"/>
    <property type="match status" value="1"/>
</dbReference>
<evidence type="ECO:0000256" key="2">
    <source>
        <dbReference type="ARBA" id="ARBA00012483"/>
    </source>
</evidence>
<dbReference type="EC" id="2.3.2.27" evidence="2"/>
<feature type="region of interest" description="Disordered" evidence="9">
    <location>
        <begin position="1"/>
        <end position="49"/>
    </location>
</feature>
<name>A0AAN9K2L3_CLITE</name>
<feature type="region of interest" description="Disordered" evidence="9">
    <location>
        <begin position="103"/>
        <end position="199"/>
    </location>
</feature>
<dbReference type="PANTHER" id="PTHR22937:SF65">
    <property type="entry name" value="E3 UBIQUITIN-PROTEIN LIGASE ARK2C"/>
    <property type="match status" value="1"/>
</dbReference>
<dbReference type="AlphaFoldDB" id="A0AAN9K2L3"/>
<comment type="caution">
    <text evidence="11">The sequence shown here is derived from an EMBL/GenBank/DDBJ whole genome shotgun (WGS) entry which is preliminary data.</text>
</comment>
<feature type="compositionally biased region" description="Basic and acidic residues" evidence="9">
    <location>
        <begin position="21"/>
        <end position="37"/>
    </location>
</feature>
<keyword evidence="4" id="KW-0479">Metal-binding</keyword>
<keyword evidence="3" id="KW-0808">Transferase</keyword>
<dbReference type="InterPro" id="IPR013083">
    <property type="entry name" value="Znf_RING/FYVE/PHD"/>
</dbReference>
<feature type="domain" description="RING-type" evidence="10">
    <location>
        <begin position="268"/>
        <end position="309"/>
    </location>
</feature>
<evidence type="ECO:0000256" key="3">
    <source>
        <dbReference type="ARBA" id="ARBA00022679"/>
    </source>
</evidence>
<comment type="catalytic activity">
    <reaction evidence="1">
        <text>S-ubiquitinyl-[E2 ubiquitin-conjugating enzyme]-L-cysteine + [acceptor protein]-L-lysine = [E2 ubiquitin-conjugating enzyme]-L-cysteine + N(6)-ubiquitinyl-[acceptor protein]-L-lysine.</text>
        <dbReference type="EC" id="2.3.2.27"/>
    </reaction>
</comment>
<dbReference type="Gene3D" id="3.30.40.10">
    <property type="entry name" value="Zinc/RING finger domain, C3HC4 (zinc finger)"/>
    <property type="match status" value="1"/>
</dbReference>
<dbReference type="InterPro" id="IPR045191">
    <property type="entry name" value="MBR1/2-like"/>
</dbReference>
<dbReference type="InterPro" id="IPR001841">
    <property type="entry name" value="Znf_RING"/>
</dbReference>
<dbReference type="SUPFAM" id="SSF57850">
    <property type="entry name" value="RING/U-box"/>
    <property type="match status" value="1"/>
</dbReference>
<evidence type="ECO:0000313" key="12">
    <source>
        <dbReference type="Proteomes" id="UP001359559"/>
    </source>
</evidence>
<sequence>MRNWQNEEANSGESNRTFRYLSDDQSRPGSESDERFHGRSGPNNSHLVQRSESNINIGTPSDNNQNIPFTTLSLFPHEPYNPSSSSSSVIGFNSSGFVLMQQSSSIDRTEGTRRMPLPLKRRSDEETSNTTAQADDARALRRRVGDTTLDANAPPSGNSISPRHRNEPSASSSASSDPVIGGGIIQATSSTSTFNDNDDIVGTSIRPHHQTPWESHREILTTHARGTMLFLVALQHIAGLSEEHIESRIGRETYKSFNDEGTQRDEMCCICQEDYVHEEELGILDCGHQYHLGCIKQWLVLKNKCPICKQTALADADS</sequence>
<dbReference type="GO" id="GO:0061630">
    <property type="term" value="F:ubiquitin protein ligase activity"/>
    <property type="evidence" value="ECO:0007669"/>
    <property type="project" value="UniProtKB-EC"/>
</dbReference>
<organism evidence="11 12">
    <name type="scientific">Clitoria ternatea</name>
    <name type="common">Butterfly pea</name>
    <dbReference type="NCBI Taxonomy" id="43366"/>
    <lineage>
        <taxon>Eukaryota</taxon>
        <taxon>Viridiplantae</taxon>
        <taxon>Streptophyta</taxon>
        <taxon>Embryophyta</taxon>
        <taxon>Tracheophyta</taxon>
        <taxon>Spermatophyta</taxon>
        <taxon>Magnoliopsida</taxon>
        <taxon>eudicotyledons</taxon>
        <taxon>Gunneridae</taxon>
        <taxon>Pentapetalae</taxon>
        <taxon>rosids</taxon>
        <taxon>fabids</taxon>
        <taxon>Fabales</taxon>
        <taxon>Fabaceae</taxon>
        <taxon>Papilionoideae</taxon>
        <taxon>50 kb inversion clade</taxon>
        <taxon>NPAAA clade</taxon>
        <taxon>indigoferoid/millettioid clade</taxon>
        <taxon>Phaseoleae</taxon>
        <taxon>Clitoria</taxon>
    </lineage>
</organism>
<proteinExistence type="predicted"/>
<dbReference type="PANTHER" id="PTHR22937">
    <property type="entry name" value="E3 UBIQUITIN-PROTEIN LIGASE RNF165"/>
    <property type="match status" value="1"/>
</dbReference>
<feature type="compositionally biased region" description="Polar residues" evidence="9">
    <location>
        <begin position="186"/>
        <end position="195"/>
    </location>
</feature>
<dbReference type="SMART" id="SM00184">
    <property type="entry name" value="RING"/>
    <property type="match status" value="1"/>
</dbReference>
<evidence type="ECO:0000256" key="8">
    <source>
        <dbReference type="PROSITE-ProRule" id="PRU00175"/>
    </source>
</evidence>
<keyword evidence="7" id="KW-0862">Zinc</keyword>
<dbReference type="GO" id="GO:0008270">
    <property type="term" value="F:zinc ion binding"/>
    <property type="evidence" value="ECO:0007669"/>
    <property type="project" value="UniProtKB-KW"/>
</dbReference>
<dbReference type="Proteomes" id="UP001359559">
    <property type="component" value="Unassembled WGS sequence"/>
</dbReference>
<evidence type="ECO:0000256" key="5">
    <source>
        <dbReference type="ARBA" id="ARBA00022771"/>
    </source>
</evidence>
<reference evidence="11 12" key="1">
    <citation type="submission" date="2024-01" db="EMBL/GenBank/DDBJ databases">
        <title>The genomes of 5 underutilized Papilionoideae crops provide insights into root nodulation and disease resistance.</title>
        <authorList>
            <person name="Yuan L."/>
        </authorList>
    </citation>
    <scope>NUCLEOTIDE SEQUENCE [LARGE SCALE GENOMIC DNA]</scope>
    <source>
        <strain evidence="11">LY-2023</strain>
        <tissue evidence="11">Leaf</tissue>
    </source>
</reference>
<keyword evidence="12" id="KW-1185">Reference proteome</keyword>
<evidence type="ECO:0000256" key="9">
    <source>
        <dbReference type="SAM" id="MobiDB-lite"/>
    </source>
</evidence>
<gene>
    <name evidence="11" type="ORF">RJT34_05742</name>
</gene>
<feature type="compositionally biased region" description="Polar residues" evidence="9">
    <location>
        <begin position="1"/>
        <end position="17"/>
    </location>
</feature>
<dbReference type="PROSITE" id="PS50089">
    <property type="entry name" value="ZF_RING_2"/>
    <property type="match status" value="1"/>
</dbReference>
<evidence type="ECO:0000256" key="6">
    <source>
        <dbReference type="ARBA" id="ARBA00022786"/>
    </source>
</evidence>
<feature type="compositionally biased region" description="Basic and acidic residues" evidence="9">
    <location>
        <begin position="135"/>
        <end position="145"/>
    </location>
</feature>
<evidence type="ECO:0000256" key="4">
    <source>
        <dbReference type="ARBA" id="ARBA00022723"/>
    </source>
</evidence>
<evidence type="ECO:0000256" key="1">
    <source>
        <dbReference type="ARBA" id="ARBA00000900"/>
    </source>
</evidence>
<accession>A0AAN9K2L3</accession>
<evidence type="ECO:0000259" key="10">
    <source>
        <dbReference type="PROSITE" id="PS50089"/>
    </source>
</evidence>
<dbReference type="EMBL" id="JAYKXN010000002">
    <property type="protein sequence ID" value="KAK7309203.1"/>
    <property type="molecule type" value="Genomic_DNA"/>
</dbReference>
<keyword evidence="5 8" id="KW-0863">Zinc-finger</keyword>